<dbReference type="PROSITE" id="PS50972">
    <property type="entry name" value="PTERIN_BINDING"/>
    <property type="match status" value="1"/>
</dbReference>
<dbReference type="GO" id="GO:0046872">
    <property type="term" value="F:metal ion binding"/>
    <property type="evidence" value="ECO:0007669"/>
    <property type="project" value="UniProtKB-KW"/>
</dbReference>
<evidence type="ECO:0000313" key="10">
    <source>
        <dbReference type="EMBL" id="MBB6146277.1"/>
    </source>
</evidence>
<evidence type="ECO:0000256" key="8">
    <source>
        <dbReference type="ARBA" id="ARBA00022909"/>
    </source>
</evidence>
<evidence type="ECO:0000256" key="7">
    <source>
        <dbReference type="ARBA" id="ARBA00022842"/>
    </source>
</evidence>
<keyword evidence="6" id="KW-0479">Metal-binding</keyword>
<dbReference type="EMBL" id="JACHEK010000009">
    <property type="protein sequence ID" value="MBB6146277.1"/>
    <property type="molecule type" value="Genomic_DNA"/>
</dbReference>
<keyword evidence="7" id="KW-0460">Magnesium</keyword>
<comment type="caution">
    <text evidence="10">The sequence shown here is derived from an EMBL/GenBank/DDBJ whole genome shotgun (WGS) entry which is preliminary data.</text>
</comment>
<keyword evidence="8" id="KW-0289">Folate biosynthesis</keyword>
<dbReference type="NCBIfam" id="TIGR01496">
    <property type="entry name" value="DHPS"/>
    <property type="match status" value="1"/>
</dbReference>
<comment type="pathway">
    <text evidence="3">Cofactor biosynthesis; tetrahydrofolate biosynthesis; 7,8-dihydrofolate from 2-amino-4-hydroxy-6-hydroxymethyl-7,8-dihydropteridine diphosphate and 4-aminobenzoate: step 1/2.</text>
</comment>
<dbReference type="PANTHER" id="PTHR20941">
    <property type="entry name" value="FOLATE SYNTHESIS PROTEINS"/>
    <property type="match status" value="1"/>
</dbReference>
<keyword evidence="5 10" id="KW-0808">Transferase</keyword>
<comment type="cofactor">
    <cofactor evidence="2">
        <name>Mg(2+)</name>
        <dbReference type="ChEBI" id="CHEBI:18420"/>
    </cofactor>
</comment>
<dbReference type="RefSeq" id="WP_050058269.1">
    <property type="nucleotide sequence ID" value="NZ_JACHEK010000009.1"/>
</dbReference>
<evidence type="ECO:0000256" key="3">
    <source>
        <dbReference type="ARBA" id="ARBA00004763"/>
    </source>
</evidence>
<dbReference type="OrthoDB" id="9811744at2"/>
<reference evidence="10 11" key="1">
    <citation type="submission" date="2020-08" db="EMBL/GenBank/DDBJ databases">
        <title>Genomic Encyclopedia of Type Strains, Phase IV (KMG-IV): sequencing the most valuable type-strain genomes for metagenomic binning, comparative biology and taxonomic classification.</title>
        <authorList>
            <person name="Goeker M."/>
        </authorList>
    </citation>
    <scope>NUCLEOTIDE SEQUENCE [LARGE SCALE GENOMIC DNA]</scope>
    <source>
        <strain evidence="10 11">DSM 103733</strain>
    </source>
</reference>
<comment type="catalytic activity">
    <reaction evidence="1">
        <text>(7,8-dihydropterin-6-yl)methyl diphosphate + 4-aminobenzoate = 7,8-dihydropteroate + diphosphate</text>
        <dbReference type="Rhea" id="RHEA:19949"/>
        <dbReference type="ChEBI" id="CHEBI:17836"/>
        <dbReference type="ChEBI" id="CHEBI:17839"/>
        <dbReference type="ChEBI" id="CHEBI:33019"/>
        <dbReference type="ChEBI" id="CHEBI:72950"/>
        <dbReference type="EC" id="2.5.1.15"/>
    </reaction>
</comment>
<dbReference type="PROSITE" id="PS00793">
    <property type="entry name" value="DHPS_2"/>
    <property type="match status" value="1"/>
</dbReference>
<dbReference type="PANTHER" id="PTHR20941:SF1">
    <property type="entry name" value="FOLIC ACID SYNTHESIS PROTEIN FOL1"/>
    <property type="match status" value="1"/>
</dbReference>
<dbReference type="InterPro" id="IPR006390">
    <property type="entry name" value="DHP_synth_dom"/>
</dbReference>
<evidence type="ECO:0000313" key="11">
    <source>
        <dbReference type="Proteomes" id="UP000538666"/>
    </source>
</evidence>
<dbReference type="GO" id="GO:0004156">
    <property type="term" value="F:dihydropteroate synthase activity"/>
    <property type="evidence" value="ECO:0007669"/>
    <property type="project" value="UniProtKB-EC"/>
</dbReference>
<dbReference type="InterPro" id="IPR011005">
    <property type="entry name" value="Dihydropteroate_synth-like_sf"/>
</dbReference>
<name>A0A841K105_9BACT</name>
<evidence type="ECO:0000256" key="6">
    <source>
        <dbReference type="ARBA" id="ARBA00022723"/>
    </source>
</evidence>
<organism evidence="10 11">
    <name type="scientific">Silvibacterium bohemicum</name>
    <dbReference type="NCBI Taxonomy" id="1577686"/>
    <lineage>
        <taxon>Bacteria</taxon>
        <taxon>Pseudomonadati</taxon>
        <taxon>Acidobacteriota</taxon>
        <taxon>Terriglobia</taxon>
        <taxon>Terriglobales</taxon>
        <taxon>Acidobacteriaceae</taxon>
        <taxon>Silvibacterium</taxon>
    </lineage>
</organism>
<dbReference type="InterPro" id="IPR000489">
    <property type="entry name" value="Pterin-binding_dom"/>
</dbReference>
<protein>
    <recommendedName>
        <fullName evidence="4">dihydropteroate synthase</fullName>
        <ecNumber evidence="4">2.5.1.15</ecNumber>
    </recommendedName>
</protein>
<dbReference type="CDD" id="cd00739">
    <property type="entry name" value="DHPS"/>
    <property type="match status" value="1"/>
</dbReference>
<gene>
    <name evidence="10" type="ORF">HNQ77_004249</name>
</gene>
<evidence type="ECO:0000256" key="4">
    <source>
        <dbReference type="ARBA" id="ARBA00012458"/>
    </source>
</evidence>
<dbReference type="InterPro" id="IPR045031">
    <property type="entry name" value="DHP_synth-like"/>
</dbReference>
<evidence type="ECO:0000256" key="2">
    <source>
        <dbReference type="ARBA" id="ARBA00001946"/>
    </source>
</evidence>
<dbReference type="EC" id="2.5.1.15" evidence="4"/>
<dbReference type="AlphaFoldDB" id="A0A841K105"/>
<evidence type="ECO:0000256" key="1">
    <source>
        <dbReference type="ARBA" id="ARBA00000012"/>
    </source>
</evidence>
<feature type="domain" description="Pterin-binding" evidence="9">
    <location>
        <begin position="24"/>
        <end position="288"/>
    </location>
</feature>
<dbReference type="Gene3D" id="3.20.20.20">
    <property type="entry name" value="Dihydropteroate synthase-like"/>
    <property type="match status" value="1"/>
</dbReference>
<keyword evidence="11" id="KW-1185">Reference proteome</keyword>
<dbReference type="GO" id="GO:0046656">
    <property type="term" value="P:folic acid biosynthetic process"/>
    <property type="evidence" value="ECO:0007669"/>
    <property type="project" value="UniProtKB-KW"/>
</dbReference>
<dbReference type="SUPFAM" id="SSF51717">
    <property type="entry name" value="Dihydropteroate synthetase-like"/>
    <property type="match status" value="1"/>
</dbReference>
<sequence length="297" mass="31849">MAFASRDLYQWQLRTRRLELGKRTLIMGVLNVTPDSFSDGNLFLSPEAATAQALAMLNEGADIIDIGGESTRPGQYEQVPAEEEQQRVLPVLAAILQERPSAVISIDTYKAATARLAVEAGAEIVNDISAFGWDEAMTSTCVDLKCGVVLMHTRGRSAEWRSLLGLHHDEVLPLVKHELAASLKMALDSGVERSRIALDPGYGFGKSFDENYPLLARQNELSSLGQPLLAGVSRKSFLGRKLADLHGGSDAPMEARANATIAASVAAILAGAHMIRVHEVEPAVEAARIADAVLAAV</sequence>
<dbReference type="Proteomes" id="UP000538666">
    <property type="component" value="Unassembled WGS sequence"/>
</dbReference>
<evidence type="ECO:0000259" key="9">
    <source>
        <dbReference type="PROSITE" id="PS50972"/>
    </source>
</evidence>
<dbReference type="GO" id="GO:0046654">
    <property type="term" value="P:tetrahydrofolate biosynthetic process"/>
    <property type="evidence" value="ECO:0007669"/>
    <property type="project" value="TreeGrafter"/>
</dbReference>
<evidence type="ECO:0000256" key="5">
    <source>
        <dbReference type="ARBA" id="ARBA00022679"/>
    </source>
</evidence>
<dbReference type="GO" id="GO:0005829">
    <property type="term" value="C:cytosol"/>
    <property type="evidence" value="ECO:0007669"/>
    <property type="project" value="TreeGrafter"/>
</dbReference>
<accession>A0A841K105</accession>
<proteinExistence type="predicted"/>
<dbReference type="Pfam" id="PF00809">
    <property type="entry name" value="Pterin_bind"/>
    <property type="match status" value="1"/>
</dbReference>